<name>A0A0E4C8W8_9FIRM</name>
<dbReference type="Proteomes" id="UP000045545">
    <property type="component" value="Unassembled WGS sequence"/>
</dbReference>
<proteinExistence type="predicted"/>
<gene>
    <name evidence="1" type="ORF">1708</name>
</gene>
<dbReference type="OrthoDB" id="2083716at2"/>
<evidence type="ECO:0000313" key="1">
    <source>
        <dbReference type="EMBL" id="CFX72743.1"/>
    </source>
</evidence>
<reference evidence="1 2" key="1">
    <citation type="submission" date="2015-03" db="EMBL/GenBank/DDBJ databases">
        <authorList>
            <person name="Murphy D."/>
        </authorList>
    </citation>
    <scope>NUCLEOTIDE SEQUENCE [LARGE SCALE GENOMIC DNA]</scope>
    <source>
        <strain evidence="1 2">OL-4</strain>
    </source>
</reference>
<dbReference type="RefSeq" id="WP_046497813.1">
    <property type="nucleotide sequence ID" value="NZ_CGIH01000028.1"/>
</dbReference>
<dbReference type="AlphaFoldDB" id="A0A0E4C8W8"/>
<organism evidence="1 2">
    <name type="scientific">Syntrophomonas zehnderi OL-4</name>
    <dbReference type="NCBI Taxonomy" id="690567"/>
    <lineage>
        <taxon>Bacteria</taxon>
        <taxon>Bacillati</taxon>
        <taxon>Bacillota</taxon>
        <taxon>Clostridia</taxon>
        <taxon>Eubacteriales</taxon>
        <taxon>Syntrophomonadaceae</taxon>
        <taxon>Syntrophomonas</taxon>
    </lineage>
</organism>
<accession>A0A0E4C8W8</accession>
<protein>
    <submittedName>
        <fullName evidence="1">Uncharacterized</fullName>
    </submittedName>
</protein>
<evidence type="ECO:0000313" key="2">
    <source>
        <dbReference type="Proteomes" id="UP000045545"/>
    </source>
</evidence>
<dbReference type="EMBL" id="CGIH01000028">
    <property type="protein sequence ID" value="CFX72743.1"/>
    <property type="molecule type" value="Genomic_DNA"/>
</dbReference>
<keyword evidence="2" id="KW-1185">Reference proteome</keyword>
<sequence length="155" mass="17831">MAKLKEADFYYGAMLSTLFNNGICPMLIEGGNDRQVYEFTTNKEDFRLFVKYRSLPIATKREDYLSWQFVFSDDDLRELIQYLGDKKHLSLGLICGKEQLNSSEFAVLHKEEIQQIINAGKNSLTISRKSGERAFRISMGGGRNNALQIKSNRLY</sequence>